<dbReference type="OrthoDB" id="1939077at2759"/>
<keyword evidence="2" id="KW-0472">Membrane</keyword>
<feature type="compositionally biased region" description="Acidic residues" evidence="1">
    <location>
        <begin position="20"/>
        <end position="39"/>
    </location>
</feature>
<reference evidence="3 4" key="1">
    <citation type="journal article" date="2018" name="Mol. Plant">
        <title>The genome of Artemisia annua provides insight into the evolution of Asteraceae family and artemisinin biosynthesis.</title>
        <authorList>
            <person name="Shen Q."/>
            <person name="Zhang L."/>
            <person name="Liao Z."/>
            <person name="Wang S."/>
            <person name="Yan T."/>
            <person name="Shi P."/>
            <person name="Liu M."/>
            <person name="Fu X."/>
            <person name="Pan Q."/>
            <person name="Wang Y."/>
            <person name="Lv Z."/>
            <person name="Lu X."/>
            <person name="Zhang F."/>
            <person name="Jiang W."/>
            <person name="Ma Y."/>
            <person name="Chen M."/>
            <person name="Hao X."/>
            <person name="Li L."/>
            <person name="Tang Y."/>
            <person name="Lv G."/>
            <person name="Zhou Y."/>
            <person name="Sun X."/>
            <person name="Brodelius P.E."/>
            <person name="Rose J.K.C."/>
            <person name="Tang K."/>
        </authorList>
    </citation>
    <scope>NUCLEOTIDE SEQUENCE [LARGE SCALE GENOMIC DNA]</scope>
    <source>
        <strain evidence="4">cv. Huhao1</strain>
        <tissue evidence="3">Leaf</tissue>
    </source>
</reference>
<keyword evidence="3" id="KW-0808">Transferase</keyword>
<organism evidence="3 4">
    <name type="scientific">Artemisia annua</name>
    <name type="common">Sweet wormwood</name>
    <dbReference type="NCBI Taxonomy" id="35608"/>
    <lineage>
        <taxon>Eukaryota</taxon>
        <taxon>Viridiplantae</taxon>
        <taxon>Streptophyta</taxon>
        <taxon>Embryophyta</taxon>
        <taxon>Tracheophyta</taxon>
        <taxon>Spermatophyta</taxon>
        <taxon>Magnoliopsida</taxon>
        <taxon>eudicotyledons</taxon>
        <taxon>Gunneridae</taxon>
        <taxon>Pentapetalae</taxon>
        <taxon>asterids</taxon>
        <taxon>campanulids</taxon>
        <taxon>Asterales</taxon>
        <taxon>Asteraceae</taxon>
        <taxon>Asteroideae</taxon>
        <taxon>Anthemideae</taxon>
        <taxon>Artemisiinae</taxon>
        <taxon>Artemisia</taxon>
    </lineage>
</organism>
<dbReference type="EMBL" id="PKPP01001708">
    <property type="protein sequence ID" value="PWA80564.1"/>
    <property type="molecule type" value="Genomic_DNA"/>
</dbReference>
<feature type="transmembrane region" description="Helical" evidence="2">
    <location>
        <begin position="86"/>
        <end position="105"/>
    </location>
</feature>
<evidence type="ECO:0000313" key="4">
    <source>
        <dbReference type="Proteomes" id="UP000245207"/>
    </source>
</evidence>
<keyword evidence="2" id="KW-1133">Transmembrane helix</keyword>
<protein>
    <submittedName>
        <fullName evidence="3">Membrane bound O-acyl transferase, MBOAT</fullName>
    </submittedName>
</protein>
<dbReference type="STRING" id="35608.A0A2U1P463"/>
<accession>A0A2U1P463</accession>
<feature type="compositionally biased region" description="Polar residues" evidence="1">
    <location>
        <begin position="151"/>
        <end position="160"/>
    </location>
</feature>
<evidence type="ECO:0000256" key="1">
    <source>
        <dbReference type="SAM" id="MobiDB-lite"/>
    </source>
</evidence>
<keyword evidence="4" id="KW-1185">Reference proteome</keyword>
<comment type="caution">
    <text evidence="3">The sequence shown here is derived from an EMBL/GenBank/DDBJ whole genome shotgun (WGS) entry which is preliminary data.</text>
</comment>
<name>A0A2U1P463_ARTAN</name>
<keyword evidence="2" id="KW-0812">Transmembrane</keyword>
<proteinExistence type="predicted"/>
<gene>
    <name evidence="3" type="ORF">CTI12_AA195530</name>
</gene>
<sequence>MREFHIIVVLEAGGGGGGDGDGEGDGDGDGYGDEDEDVNGDGSGGVALGTSGCGRVDDDVGGAPLEGGGCGCGAASGARNAMLKRFDSVVVSGVSLMLCACINWLKLVSFVHTNYDMRSVTNSTNKAEAKEKSASTSKSSSEVHEDEEELASSQIVTCAR</sequence>
<dbReference type="Proteomes" id="UP000245207">
    <property type="component" value="Unassembled WGS sequence"/>
</dbReference>
<dbReference type="GO" id="GO:0016740">
    <property type="term" value="F:transferase activity"/>
    <property type="evidence" value="ECO:0007669"/>
    <property type="project" value="UniProtKB-KW"/>
</dbReference>
<evidence type="ECO:0000256" key="2">
    <source>
        <dbReference type="SAM" id="Phobius"/>
    </source>
</evidence>
<feature type="region of interest" description="Disordered" evidence="1">
    <location>
        <begin position="12"/>
        <end position="44"/>
    </location>
</feature>
<dbReference type="AlphaFoldDB" id="A0A2U1P463"/>
<evidence type="ECO:0000313" key="3">
    <source>
        <dbReference type="EMBL" id="PWA80564.1"/>
    </source>
</evidence>
<feature type="region of interest" description="Disordered" evidence="1">
    <location>
        <begin position="122"/>
        <end position="160"/>
    </location>
</feature>